<dbReference type="SMART" id="SM00530">
    <property type="entry name" value="HTH_XRE"/>
    <property type="match status" value="1"/>
</dbReference>
<dbReference type="Pfam" id="PF01381">
    <property type="entry name" value="HTH_3"/>
    <property type="match status" value="1"/>
</dbReference>
<dbReference type="Gene3D" id="1.10.260.40">
    <property type="entry name" value="lambda repressor-like DNA-binding domains"/>
    <property type="match status" value="1"/>
</dbReference>
<feature type="domain" description="HTH cro/C1-type" evidence="1">
    <location>
        <begin position="58"/>
        <end position="114"/>
    </location>
</feature>
<reference evidence="2" key="1">
    <citation type="submission" date="2019-11" db="EMBL/GenBank/DDBJ databases">
        <authorList>
            <person name="Feng L."/>
        </authorList>
    </citation>
    <scope>NUCLEOTIDE SEQUENCE</scope>
    <source>
        <strain evidence="2">ElentaLFYP107</strain>
    </source>
</reference>
<dbReference type="InterPro" id="IPR001387">
    <property type="entry name" value="Cro/C1-type_HTH"/>
</dbReference>
<dbReference type="PROSITE" id="PS50943">
    <property type="entry name" value="HTH_CROC1"/>
    <property type="match status" value="1"/>
</dbReference>
<organism evidence="2">
    <name type="scientific">Eggerthella lenta</name>
    <name type="common">Eubacterium lentum</name>
    <dbReference type="NCBI Taxonomy" id="84112"/>
    <lineage>
        <taxon>Bacteria</taxon>
        <taxon>Bacillati</taxon>
        <taxon>Actinomycetota</taxon>
        <taxon>Coriobacteriia</taxon>
        <taxon>Eggerthellales</taxon>
        <taxon>Eggerthellaceae</taxon>
        <taxon>Eggerthella</taxon>
    </lineage>
</organism>
<sequence length="114" mass="12835">MRRVREECAAALPVQTGLGREAAFMTTLSEYHAEQMKDPEYAAEYERLQPEYDIIDAIIAARAEENLTQRELAERCGMKQSAFARLESGNANPTLETLKRVAEGLGKQLRISFV</sequence>
<dbReference type="SUPFAM" id="SSF47413">
    <property type="entry name" value="lambda repressor-like DNA-binding domains"/>
    <property type="match status" value="1"/>
</dbReference>
<dbReference type="CDD" id="cd00093">
    <property type="entry name" value="HTH_XRE"/>
    <property type="match status" value="1"/>
</dbReference>
<dbReference type="InterPro" id="IPR010982">
    <property type="entry name" value="Lambda_DNA-bd_dom_sf"/>
</dbReference>
<gene>
    <name evidence="2" type="primary">higA</name>
    <name evidence="2" type="ORF">ELLFYP107_01693</name>
</gene>
<dbReference type="GO" id="GO:0003677">
    <property type="term" value="F:DNA binding"/>
    <property type="evidence" value="ECO:0007669"/>
    <property type="project" value="InterPro"/>
</dbReference>
<evidence type="ECO:0000259" key="1">
    <source>
        <dbReference type="PROSITE" id="PS50943"/>
    </source>
</evidence>
<evidence type="ECO:0000313" key="2">
    <source>
        <dbReference type="EMBL" id="VYT84417.1"/>
    </source>
</evidence>
<name>A0A6N3A287_EGGLN</name>
<protein>
    <submittedName>
        <fullName evidence="2">Antitoxin HigA</fullName>
    </submittedName>
</protein>
<proteinExistence type="predicted"/>
<dbReference type="EMBL" id="CACRTT010000008">
    <property type="protein sequence ID" value="VYT84417.1"/>
    <property type="molecule type" value="Genomic_DNA"/>
</dbReference>
<accession>A0A6N3A287</accession>
<dbReference type="AlphaFoldDB" id="A0A6N3A287"/>